<protein>
    <submittedName>
        <fullName evidence="2">Uncharacterized protein</fullName>
    </submittedName>
</protein>
<evidence type="ECO:0000313" key="3">
    <source>
        <dbReference type="Proteomes" id="UP000184267"/>
    </source>
</evidence>
<sequence>MPCNSPCADARSSASVDGARAALPEADTGSRNTADGGGIDTDAEEADDAGPAVPAERDREPACLLARRSRAGRIAFARSREADAGVMVRSVAALATLWDDAECVERRSLACSSLGFGVDDCEEVNGVTARGVAVRADEEDAYE</sequence>
<proteinExistence type="predicted"/>
<keyword evidence="3" id="KW-1185">Reference proteome</keyword>
<dbReference type="Proteomes" id="UP000184267">
    <property type="component" value="Unassembled WGS sequence"/>
</dbReference>
<evidence type="ECO:0000256" key="1">
    <source>
        <dbReference type="SAM" id="MobiDB-lite"/>
    </source>
</evidence>
<dbReference type="EMBL" id="MNAD01001298">
    <property type="protein sequence ID" value="OJT06578.1"/>
    <property type="molecule type" value="Genomic_DNA"/>
</dbReference>
<reference evidence="2 3" key="1">
    <citation type="submission" date="2016-10" db="EMBL/GenBank/DDBJ databases">
        <title>Genome sequence of the basidiomycete white-rot fungus Trametes pubescens.</title>
        <authorList>
            <person name="Makela M.R."/>
            <person name="Granchi Z."/>
            <person name="Peng M."/>
            <person name="De Vries R.P."/>
            <person name="Grigoriev I."/>
            <person name="Riley R."/>
            <person name="Hilden K."/>
        </authorList>
    </citation>
    <scope>NUCLEOTIDE SEQUENCE [LARGE SCALE GENOMIC DNA]</scope>
    <source>
        <strain evidence="2 3">FBCC735</strain>
    </source>
</reference>
<gene>
    <name evidence="2" type="ORF">TRAPUB_2573</name>
</gene>
<name>A0A1M2VG76_TRAPU</name>
<comment type="caution">
    <text evidence="2">The sequence shown here is derived from an EMBL/GenBank/DDBJ whole genome shotgun (WGS) entry which is preliminary data.</text>
</comment>
<dbReference type="AlphaFoldDB" id="A0A1M2VG76"/>
<organism evidence="2 3">
    <name type="scientific">Trametes pubescens</name>
    <name type="common">White-rot fungus</name>
    <dbReference type="NCBI Taxonomy" id="154538"/>
    <lineage>
        <taxon>Eukaryota</taxon>
        <taxon>Fungi</taxon>
        <taxon>Dikarya</taxon>
        <taxon>Basidiomycota</taxon>
        <taxon>Agaricomycotina</taxon>
        <taxon>Agaricomycetes</taxon>
        <taxon>Polyporales</taxon>
        <taxon>Polyporaceae</taxon>
        <taxon>Trametes</taxon>
    </lineage>
</organism>
<evidence type="ECO:0000313" key="2">
    <source>
        <dbReference type="EMBL" id="OJT06578.1"/>
    </source>
</evidence>
<accession>A0A1M2VG76</accession>
<feature type="region of interest" description="Disordered" evidence="1">
    <location>
        <begin position="1"/>
        <end position="60"/>
    </location>
</feature>